<dbReference type="FunFam" id="3.50.30.80:FF:000001">
    <property type="entry name" value="Dihydroxy-acid dehydratase"/>
    <property type="match status" value="1"/>
</dbReference>
<dbReference type="SUPFAM" id="SSF143975">
    <property type="entry name" value="IlvD/EDD N-terminal domain-like"/>
    <property type="match status" value="1"/>
</dbReference>
<evidence type="ECO:0000256" key="3">
    <source>
        <dbReference type="ARBA" id="ARBA00022723"/>
    </source>
</evidence>
<dbReference type="InterPro" id="IPR000581">
    <property type="entry name" value="ILV_EDD_N"/>
</dbReference>
<dbReference type="Pfam" id="PF24877">
    <property type="entry name" value="ILV_EDD_C"/>
    <property type="match status" value="1"/>
</dbReference>
<dbReference type="GO" id="GO:0005829">
    <property type="term" value="C:cytosol"/>
    <property type="evidence" value="ECO:0007669"/>
    <property type="project" value="TreeGrafter"/>
</dbReference>
<dbReference type="GO" id="GO:0004160">
    <property type="term" value="F:dihydroxy-acid dehydratase activity"/>
    <property type="evidence" value="ECO:0007669"/>
    <property type="project" value="UniProtKB-EC"/>
</dbReference>
<proteinExistence type="inferred from homology"/>
<gene>
    <name evidence="10" type="primary">ilvD_2</name>
    <name evidence="10" type="ORF">MOOR_08890</name>
</gene>
<dbReference type="Proteomes" id="UP000182743">
    <property type="component" value="Unassembled WGS sequence"/>
</dbReference>
<evidence type="ECO:0000256" key="4">
    <source>
        <dbReference type="ARBA" id="ARBA00023004"/>
    </source>
</evidence>
<dbReference type="PANTHER" id="PTHR43661:SF3">
    <property type="entry name" value="D-XYLONATE DEHYDRATASE YAGF-RELATED"/>
    <property type="match status" value="1"/>
</dbReference>
<evidence type="ECO:0000256" key="7">
    <source>
        <dbReference type="ARBA" id="ARBA00023304"/>
    </source>
</evidence>
<keyword evidence="5" id="KW-0411">Iron-sulfur</keyword>
<name>A0A1J5K154_NEOTH</name>
<dbReference type="InterPro" id="IPR042096">
    <property type="entry name" value="Dihydro-acid_dehy_C"/>
</dbReference>
<dbReference type="EMBL" id="MIHH01000003">
    <property type="protein sequence ID" value="OIQ09505.1"/>
    <property type="molecule type" value="Genomic_DNA"/>
</dbReference>
<feature type="domain" description="Dihydroxy-acid/6-phosphogluconate dehydratase N-terminal" evidence="8">
    <location>
        <begin position="39"/>
        <end position="351"/>
    </location>
</feature>
<keyword evidence="6 10" id="KW-0456">Lyase</keyword>
<evidence type="ECO:0000256" key="2">
    <source>
        <dbReference type="ARBA" id="ARBA00022714"/>
    </source>
</evidence>
<dbReference type="Gene3D" id="3.50.30.80">
    <property type="entry name" value="IlvD/EDD C-terminal domain-like"/>
    <property type="match status" value="1"/>
</dbReference>
<protein>
    <submittedName>
        <fullName evidence="10">Dihydroxy-acid dehydratase</fullName>
        <ecNumber evidence="10">4.2.1.9</ecNumber>
    </submittedName>
</protein>
<dbReference type="InterPro" id="IPR056740">
    <property type="entry name" value="ILV_EDD_C"/>
</dbReference>
<dbReference type="SUPFAM" id="SSF52016">
    <property type="entry name" value="LeuD/IlvD-like"/>
    <property type="match status" value="1"/>
</dbReference>
<comment type="caution">
    <text evidence="10">The sequence shown here is derived from an EMBL/GenBank/DDBJ whole genome shotgun (WGS) entry which is preliminary data.</text>
</comment>
<reference evidence="10 11" key="1">
    <citation type="submission" date="2016-08" db="EMBL/GenBank/DDBJ databases">
        <title>Genome-based comparison of Moorella thermoacetic strains.</title>
        <authorList>
            <person name="Poehlein A."/>
            <person name="Bengelsdorf F.R."/>
            <person name="Esser C."/>
            <person name="Duerre P."/>
            <person name="Daniel R."/>
        </authorList>
    </citation>
    <scope>NUCLEOTIDE SEQUENCE [LARGE SCALE GENOMIC DNA]</scope>
    <source>
        <strain evidence="10 11">DSM 11768</strain>
    </source>
</reference>
<dbReference type="EC" id="4.2.1.9" evidence="10"/>
<keyword evidence="3" id="KW-0479">Metal-binding</keyword>
<keyword evidence="2" id="KW-0001">2Fe-2S</keyword>
<dbReference type="PANTHER" id="PTHR43661">
    <property type="entry name" value="D-XYLONATE DEHYDRATASE"/>
    <property type="match status" value="1"/>
</dbReference>
<dbReference type="RefSeq" id="WP_071520595.1">
    <property type="nucleotide sequence ID" value="NZ_CP136551.1"/>
</dbReference>
<dbReference type="GO" id="GO:0051537">
    <property type="term" value="F:2 iron, 2 sulfur cluster binding"/>
    <property type="evidence" value="ECO:0007669"/>
    <property type="project" value="UniProtKB-KW"/>
</dbReference>
<dbReference type="InterPro" id="IPR037237">
    <property type="entry name" value="IlvD/EDD_N"/>
</dbReference>
<keyword evidence="7" id="KW-0028">Amino-acid biosynthesis</keyword>
<dbReference type="GO" id="GO:0046872">
    <property type="term" value="F:metal ion binding"/>
    <property type="evidence" value="ECO:0007669"/>
    <property type="project" value="UniProtKB-KW"/>
</dbReference>
<sequence length="580" mass="63173">MANCSNSCKSQRSAAARKLWSQFDALQLGMNWSEEDLTKPQILVEDVFGDSHPGSWHLAKLTEQARIGVYEKGGRPAEFHVTDICDGCGQGHDGMNYILISREVICDMIELHAMHQPWDGLILCSSCDKSVPAHLKVAARLDLPTIFIPGGSMRPGPDWSTSIKAGDISLRERRGDVDPKEVRAYKLTGCPSVGACQFLGTASTMQTMAEALGMALPGSALVPATMRDSIDMARAAGRQIMGLVAKGITARQILTPAAFRNAVIVHAALGGSTNAMLHLPAIAREAGFEIKPELFDEINHIIPHIGNIYPSGEWPTEAFWFAGGVPMVQWVLRDKLDLDVITVTGRTLRENLEALWEEGFFERIEGYLHNYGLKREQLIKPVESVKEIGSLAVLKGNLAPEGAVIKYAAAAPEMHHHIGPARVFDSEEDCYSAVVENRVKPGDVLIIRYEGPRGSGMPEMLMTTEAIVCDERLNGSVVLVTDGRFSGGTRGPCVGHVSPEAAVGGPIALVQDGDLIELDVHKRVLRIVGIAGKPCNEEEVERVLAERRTSWKAPDYSNRRGIFKRYTESAASAMAGAYME</sequence>
<dbReference type="AlphaFoldDB" id="A0A1J5K154"/>
<evidence type="ECO:0000313" key="11">
    <source>
        <dbReference type="Proteomes" id="UP000182743"/>
    </source>
</evidence>
<organism evidence="10 11">
    <name type="scientific">Neomoorella thermoacetica</name>
    <name type="common">Clostridium thermoaceticum</name>
    <dbReference type="NCBI Taxonomy" id="1525"/>
    <lineage>
        <taxon>Bacteria</taxon>
        <taxon>Bacillati</taxon>
        <taxon>Bacillota</taxon>
        <taxon>Clostridia</taxon>
        <taxon>Neomoorellales</taxon>
        <taxon>Neomoorellaceae</taxon>
        <taxon>Neomoorella</taxon>
    </lineage>
</organism>
<keyword evidence="4" id="KW-0408">Iron</keyword>
<dbReference type="Pfam" id="PF00920">
    <property type="entry name" value="ILVD_EDD_N"/>
    <property type="match status" value="1"/>
</dbReference>
<accession>A0A1J5K154</accession>
<evidence type="ECO:0000256" key="5">
    <source>
        <dbReference type="ARBA" id="ARBA00023014"/>
    </source>
</evidence>
<evidence type="ECO:0000259" key="8">
    <source>
        <dbReference type="Pfam" id="PF00920"/>
    </source>
</evidence>
<keyword evidence="7" id="KW-0100">Branched-chain amino acid biosynthesis</keyword>
<evidence type="ECO:0000256" key="1">
    <source>
        <dbReference type="ARBA" id="ARBA00006486"/>
    </source>
</evidence>
<evidence type="ECO:0000256" key="6">
    <source>
        <dbReference type="ARBA" id="ARBA00023239"/>
    </source>
</evidence>
<comment type="similarity">
    <text evidence="1">Belongs to the IlvD/Edd family.</text>
</comment>
<dbReference type="GO" id="GO:0009082">
    <property type="term" value="P:branched-chain amino acid biosynthetic process"/>
    <property type="evidence" value="ECO:0007669"/>
    <property type="project" value="UniProtKB-KW"/>
</dbReference>
<feature type="domain" description="Dihydroxy-acid/6-phosphogluconate dehydratase C-terminal" evidence="9">
    <location>
        <begin position="379"/>
        <end position="577"/>
    </location>
</feature>
<evidence type="ECO:0000259" key="9">
    <source>
        <dbReference type="Pfam" id="PF24877"/>
    </source>
</evidence>
<evidence type="ECO:0000313" key="10">
    <source>
        <dbReference type="EMBL" id="OIQ09505.1"/>
    </source>
</evidence>